<keyword evidence="3" id="KW-1185">Reference proteome</keyword>
<proteinExistence type="predicted"/>
<evidence type="ECO:0000256" key="1">
    <source>
        <dbReference type="SAM" id="Phobius"/>
    </source>
</evidence>
<feature type="transmembrane region" description="Helical" evidence="1">
    <location>
        <begin position="40"/>
        <end position="61"/>
    </location>
</feature>
<comment type="caution">
    <text evidence="2">The sequence shown here is derived from an EMBL/GenBank/DDBJ whole genome shotgun (WGS) entry which is preliminary data.</text>
</comment>
<sequence length="78" mass="8846">MQVTYSGLRSEDGHQACSASQNTAIPTLNMWQIIWILDDLYFVFGQGMFIFYVDMLCFGYLSSTLEVCLICMAIPCTE</sequence>
<gene>
    <name evidence="2" type="ORF">O6P43_021653</name>
</gene>
<reference evidence="2" key="1">
    <citation type="journal article" date="2023" name="Science">
        <title>Elucidation of the pathway for biosynthesis of saponin adjuvants from the soapbark tree.</title>
        <authorList>
            <person name="Reed J."/>
            <person name="Orme A."/>
            <person name="El-Demerdash A."/>
            <person name="Owen C."/>
            <person name="Martin L.B.B."/>
            <person name="Misra R.C."/>
            <person name="Kikuchi S."/>
            <person name="Rejzek M."/>
            <person name="Martin A.C."/>
            <person name="Harkess A."/>
            <person name="Leebens-Mack J."/>
            <person name="Louveau T."/>
            <person name="Stephenson M.J."/>
            <person name="Osbourn A."/>
        </authorList>
    </citation>
    <scope>NUCLEOTIDE SEQUENCE</scope>
    <source>
        <strain evidence="2">S10</strain>
    </source>
</reference>
<organism evidence="2 3">
    <name type="scientific">Quillaja saponaria</name>
    <name type="common">Soap bark tree</name>
    <dbReference type="NCBI Taxonomy" id="32244"/>
    <lineage>
        <taxon>Eukaryota</taxon>
        <taxon>Viridiplantae</taxon>
        <taxon>Streptophyta</taxon>
        <taxon>Embryophyta</taxon>
        <taxon>Tracheophyta</taxon>
        <taxon>Spermatophyta</taxon>
        <taxon>Magnoliopsida</taxon>
        <taxon>eudicotyledons</taxon>
        <taxon>Gunneridae</taxon>
        <taxon>Pentapetalae</taxon>
        <taxon>rosids</taxon>
        <taxon>fabids</taxon>
        <taxon>Fabales</taxon>
        <taxon>Quillajaceae</taxon>
        <taxon>Quillaja</taxon>
    </lineage>
</organism>
<dbReference type="Proteomes" id="UP001163823">
    <property type="component" value="Chromosome 9"/>
</dbReference>
<evidence type="ECO:0000313" key="3">
    <source>
        <dbReference type="Proteomes" id="UP001163823"/>
    </source>
</evidence>
<protein>
    <submittedName>
        <fullName evidence="2">Uncharacterized protein</fullName>
    </submittedName>
</protein>
<keyword evidence="1" id="KW-1133">Transmembrane helix</keyword>
<name>A0AAD7LCX3_QUISA</name>
<keyword evidence="1" id="KW-0812">Transmembrane</keyword>
<accession>A0AAD7LCX3</accession>
<evidence type="ECO:0000313" key="2">
    <source>
        <dbReference type="EMBL" id="KAJ7954985.1"/>
    </source>
</evidence>
<dbReference type="EMBL" id="JARAOO010000009">
    <property type="protein sequence ID" value="KAJ7954985.1"/>
    <property type="molecule type" value="Genomic_DNA"/>
</dbReference>
<keyword evidence="1" id="KW-0472">Membrane</keyword>
<dbReference type="KEGG" id="qsa:O6P43_021653"/>
<dbReference type="AlphaFoldDB" id="A0AAD7LCX3"/>